<name>A0ABT2RKZ2_9FIRM</name>
<dbReference type="EMBL" id="JAOQJU010000004">
    <property type="protein sequence ID" value="MCU6686060.1"/>
    <property type="molecule type" value="Genomic_DNA"/>
</dbReference>
<feature type="transmembrane region" description="Helical" evidence="5">
    <location>
        <begin position="389"/>
        <end position="412"/>
    </location>
</feature>
<keyword evidence="8" id="KW-0808">Transferase</keyword>
<dbReference type="PANTHER" id="PTHR22916:SF3">
    <property type="entry name" value="UDP-GLCNAC:BETAGAL BETA-1,3-N-ACETYLGLUCOSAMINYLTRANSFERASE-LIKE PROTEIN 1"/>
    <property type="match status" value="1"/>
</dbReference>
<feature type="transmembrane region" description="Helical" evidence="5">
    <location>
        <begin position="12"/>
        <end position="35"/>
    </location>
</feature>
<dbReference type="SUPFAM" id="SSF53448">
    <property type="entry name" value="Nucleotide-diphospho-sugar transferases"/>
    <property type="match status" value="1"/>
</dbReference>
<dbReference type="GO" id="GO:0016757">
    <property type="term" value="F:glycosyltransferase activity"/>
    <property type="evidence" value="ECO:0007669"/>
    <property type="project" value="UniProtKB-KW"/>
</dbReference>
<feature type="domain" description="O-antigen ligase-related" evidence="7">
    <location>
        <begin position="208"/>
        <end position="345"/>
    </location>
</feature>
<feature type="transmembrane region" description="Helical" evidence="5">
    <location>
        <begin position="176"/>
        <end position="193"/>
    </location>
</feature>
<evidence type="ECO:0000256" key="5">
    <source>
        <dbReference type="SAM" id="Phobius"/>
    </source>
</evidence>
<feature type="transmembrane region" description="Helical" evidence="5">
    <location>
        <begin position="128"/>
        <end position="147"/>
    </location>
</feature>
<dbReference type="EC" id="2.4.-.-" evidence="8"/>
<feature type="transmembrane region" description="Helical" evidence="5">
    <location>
        <begin position="202"/>
        <end position="218"/>
    </location>
</feature>
<dbReference type="InterPro" id="IPR001173">
    <property type="entry name" value="Glyco_trans_2-like"/>
</dbReference>
<dbReference type="RefSeq" id="WP_158369029.1">
    <property type="nucleotide sequence ID" value="NZ_JAOQJU010000004.1"/>
</dbReference>
<dbReference type="PROSITE" id="PS51257">
    <property type="entry name" value="PROKAR_LIPOPROTEIN"/>
    <property type="match status" value="1"/>
</dbReference>
<feature type="transmembrane region" description="Helical" evidence="5">
    <location>
        <begin position="330"/>
        <end position="354"/>
    </location>
</feature>
<feature type="domain" description="Glycosyltransferase 2-like" evidence="6">
    <location>
        <begin position="425"/>
        <end position="574"/>
    </location>
</feature>
<evidence type="ECO:0000313" key="8">
    <source>
        <dbReference type="EMBL" id="MCU6686060.1"/>
    </source>
</evidence>
<protein>
    <submittedName>
        <fullName evidence="8">Glycosyltransferase</fullName>
        <ecNumber evidence="8">2.4.-.-</ecNumber>
    </submittedName>
</protein>
<dbReference type="InterPro" id="IPR029044">
    <property type="entry name" value="Nucleotide-diphossugar_trans"/>
</dbReference>
<dbReference type="Pfam" id="PF00535">
    <property type="entry name" value="Glycos_transf_2"/>
    <property type="match status" value="1"/>
</dbReference>
<keyword evidence="8" id="KW-0328">Glycosyltransferase</keyword>
<dbReference type="Gene3D" id="3.90.550.10">
    <property type="entry name" value="Spore Coat Polysaccharide Biosynthesis Protein SpsA, Chain A"/>
    <property type="match status" value="1"/>
</dbReference>
<feature type="transmembrane region" description="Helical" evidence="5">
    <location>
        <begin position="224"/>
        <end position="243"/>
    </location>
</feature>
<keyword evidence="2 5" id="KW-0812">Transmembrane</keyword>
<organism evidence="8 9">
    <name type="scientific">Dorea acetigenes</name>
    <dbReference type="NCBI Taxonomy" id="2981787"/>
    <lineage>
        <taxon>Bacteria</taxon>
        <taxon>Bacillati</taxon>
        <taxon>Bacillota</taxon>
        <taxon>Clostridia</taxon>
        <taxon>Lachnospirales</taxon>
        <taxon>Lachnospiraceae</taxon>
        <taxon>Dorea</taxon>
    </lineage>
</organism>
<proteinExistence type="predicted"/>
<evidence type="ECO:0000256" key="1">
    <source>
        <dbReference type="ARBA" id="ARBA00004141"/>
    </source>
</evidence>
<evidence type="ECO:0000256" key="2">
    <source>
        <dbReference type="ARBA" id="ARBA00022692"/>
    </source>
</evidence>
<feature type="transmembrane region" description="Helical" evidence="5">
    <location>
        <begin position="250"/>
        <end position="269"/>
    </location>
</feature>
<keyword evidence="4 5" id="KW-0472">Membrane</keyword>
<sequence>MMRNSFFAKFNIAHALIILIFVAFLSCISTNSFFSSTLWKVIHAGTYLVILITLACTFARNEKQFILSNIKKILLIACALIVFFAFLSTRLDLFSSVFIKNAIIPLLFIVIFMGLGKHEALSPKNVRLVLKVIVLLGIISCIYNIVINWSEMLKIFTITNSYQVRFQSFFDNRNKFGSFMFTSIFAQIMLFYLDKEKNKRKLFRFLACLILFILNLLLTLSRGAILVSALFAFLTFFVLSYSSKRIRKKFAVVLVLLLVFAASIFIIPWSRDYILGNILRLDSFSTHRDDIYGYGLKYFINNNWIIGSGPEKALEDYENTYSYSGFHNSYLSVLIMFGIVGIVSYAIFLIYSFVNIRKLSVYDNIISSIFLAYLSSLVVYGLFETKLPFSYYYSMSYSVCAFILPLYVLNWYKDFIPVKKLPLVSVIIPTYNRPHTIERAIRSVYSQSYGNIEIIVVDDNAKNLNARKKTSEIMKKYPRVKYIKNQKNVGGAESRNIGIRTAKGKYVAFLDDDDEFLPSKISRQVALMEQMRKNKNIALVYCYLRPISVSNRKRFVKKTRNRKNTLYGHIMHFTAPTSTWLCDRKMLLRIGLFDDIKSQQDLMLMLKVLGNGYSIVAVPEALTRFYLHLPGNGITKNDDRFIEQIKSYQDECRKYYKSFSKNQIKRIEHNFLNRECNCYISRGDMKKAKTILGKMFRMRLFGVANYKNTIKIILYAAKSSFSCS</sequence>
<evidence type="ECO:0000313" key="9">
    <source>
        <dbReference type="Proteomes" id="UP001652431"/>
    </source>
</evidence>
<evidence type="ECO:0000259" key="6">
    <source>
        <dbReference type="Pfam" id="PF00535"/>
    </source>
</evidence>
<evidence type="ECO:0000256" key="4">
    <source>
        <dbReference type="ARBA" id="ARBA00023136"/>
    </source>
</evidence>
<feature type="transmembrane region" description="Helical" evidence="5">
    <location>
        <begin position="73"/>
        <end position="91"/>
    </location>
</feature>
<dbReference type="PANTHER" id="PTHR22916">
    <property type="entry name" value="GLYCOSYLTRANSFERASE"/>
    <property type="match status" value="1"/>
</dbReference>
<dbReference type="InterPro" id="IPR007016">
    <property type="entry name" value="O-antigen_ligase-rel_domated"/>
</dbReference>
<feature type="transmembrane region" description="Helical" evidence="5">
    <location>
        <begin position="41"/>
        <end position="61"/>
    </location>
</feature>
<dbReference type="Proteomes" id="UP001652431">
    <property type="component" value="Unassembled WGS sequence"/>
</dbReference>
<feature type="transmembrane region" description="Helical" evidence="5">
    <location>
        <begin position="361"/>
        <end position="383"/>
    </location>
</feature>
<gene>
    <name evidence="8" type="ORF">OCV99_05725</name>
</gene>
<dbReference type="Pfam" id="PF04932">
    <property type="entry name" value="Wzy_C"/>
    <property type="match status" value="1"/>
</dbReference>
<dbReference type="CDD" id="cd00761">
    <property type="entry name" value="Glyco_tranf_GTA_type"/>
    <property type="match status" value="1"/>
</dbReference>
<evidence type="ECO:0000256" key="3">
    <source>
        <dbReference type="ARBA" id="ARBA00022989"/>
    </source>
</evidence>
<comment type="subcellular location">
    <subcellularLocation>
        <location evidence="1">Membrane</location>
        <topology evidence="1">Multi-pass membrane protein</topology>
    </subcellularLocation>
</comment>
<accession>A0ABT2RKZ2</accession>
<evidence type="ECO:0000259" key="7">
    <source>
        <dbReference type="Pfam" id="PF04932"/>
    </source>
</evidence>
<comment type="caution">
    <text evidence="8">The sequence shown here is derived from an EMBL/GenBank/DDBJ whole genome shotgun (WGS) entry which is preliminary data.</text>
</comment>
<keyword evidence="9" id="KW-1185">Reference proteome</keyword>
<feature type="transmembrane region" description="Helical" evidence="5">
    <location>
        <begin position="97"/>
        <end position="116"/>
    </location>
</feature>
<keyword evidence="3 5" id="KW-1133">Transmembrane helix</keyword>
<reference evidence="8 9" key="1">
    <citation type="journal article" date="2021" name="ISME Commun">
        <title>Automated analysis of genomic sequences facilitates high-throughput and comprehensive description of bacteria.</title>
        <authorList>
            <person name="Hitch T.C.A."/>
        </authorList>
    </citation>
    <scope>NUCLEOTIDE SEQUENCE [LARGE SCALE GENOMIC DNA]</scope>
    <source>
        <strain evidence="8 9">Sanger_03</strain>
    </source>
</reference>